<gene>
    <name evidence="1" type="ORF">M5X12_27920</name>
</gene>
<comment type="caution">
    <text evidence="1">The sequence shown here is derived from an EMBL/GenBank/DDBJ whole genome shotgun (WGS) entry which is preliminary data.</text>
</comment>
<protein>
    <submittedName>
        <fullName evidence="1">Uncharacterized protein</fullName>
    </submittedName>
</protein>
<sequence>MHTQIIVCNNINFDNTLKQHELGIVMNRIKIKSLPCVVNLSFLLKIIDMPVKDEINTEIRIVDSLSNILMTRSYVHRNYREKDEIPGVDQDFIATILIEEIGTLFIECYINENKVNWYPVKIILEEK</sequence>
<reference evidence="1 2" key="1">
    <citation type="submission" date="2022-05" db="EMBL/GenBank/DDBJ databases">
        <title>Genome Sequencing of Bee-Associated Microbes.</title>
        <authorList>
            <person name="Dunlap C."/>
        </authorList>
    </citation>
    <scope>NUCLEOTIDE SEQUENCE [LARGE SCALE GENOMIC DNA]</scope>
    <source>
        <strain evidence="1 2">NRRL B-04010</strain>
    </source>
</reference>
<dbReference type="Proteomes" id="UP001527181">
    <property type="component" value="Unassembled WGS sequence"/>
</dbReference>
<name>A0ABT4H5R2_PAEAL</name>
<dbReference type="EMBL" id="JAMDNP010000087">
    <property type="protein sequence ID" value="MCY9764328.1"/>
    <property type="molecule type" value="Genomic_DNA"/>
</dbReference>
<accession>A0ABT4H5R2</accession>
<organism evidence="1 2">
    <name type="scientific">Paenibacillus alvei</name>
    <name type="common">Bacillus alvei</name>
    <dbReference type="NCBI Taxonomy" id="44250"/>
    <lineage>
        <taxon>Bacteria</taxon>
        <taxon>Bacillati</taxon>
        <taxon>Bacillota</taxon>
        <taxon>Bacilli</taxon>
        <taxon>Bacillales</taxon>
        <taxon>Paenibacillaceae</taxon>
        <taxon>Paenibacillus</taxon>
    </lineage>
</organism>
<evidence type="ECO:0000313" key="2">
    <source>
        <dbReference type="Proteomes" id="UP001527181"/>
    </source>
</evidence>
<dbReference type="RefSeq" id="WP_268599313.1">
    <property type="nucleotide sequence ID" value="NZ_JAMDNP010000087.1"/>
</dbReference>
<keyword evidence="2" id="KW-1185">Reference proteome</keyword>
<evidence type="ECO:0000313" key="1">
    <source>
        <dbReference type="EMBL" id="MCY9764328.1"/>
    </source>
</evidence>
<proteinExistence type="predicted"/>